<feature type="domain" description="GAF" evidence="3">
    <location>
        <begin position="161"/>
        <end position="305"/>
    </location>
</feature>
<evidence type="ECO:0000313" key="4">
    <source>
        <dbReference type="EMBL" id="SZX62361.1"/>
    </source>
</evidence>
<dbReference type="SUPFAM" id="SSF55781">
    <property type="entry name" value="GAF domain-like"/>
    <property type="match status" value="1"/>
</dbReference>
<dbReference type="PANTHER" id="PTHR43102">
    <property type="entry name" value="SLR1143 PROTEIN"/>
    <property type="match status" value="1"/>
</dbReference>
<dbReference type="PANTHER" id="PTHR43102:SF2">
    <property type="entry name" value="GAF DOMAIN-CONTAINING PROTEIN"/>
    <property type="match status" value="1"/>
</dbReference>
<evidence type="ECO:0000259" key="3">
    <source>
        <dbReference type="SMART" id="SM00065"/>
    </source>
</evidence>
<dbReference type="Proteomes" id="UP000256970">
    <property type="component" value="Unassembled WGS sequence"/>
</dbReference>
<feature type="region of interest" description="Disordered" evidence="2">
    <location>
        <begin position="371"/>
        <end position="395"/>
    </location>
</feature>
<sequence>MGQLQSCLSGQQAVDAGAGKDAQQRSKLPAKAALPTVASAPANPAASAQKSVFAITSSAAQQQPEQAAGKTAAGDAAGGLAGATPLAGNTTAAAAAAGQTGQTGQSKKLDFDPHQTQPGQLGAPVLPGAPHNPHLNGPPRPPCEDERLEVAEQISELLDAAPKKELENILSLVCSIFGVGNALIALFGDRRIYILNTIGGFKAGDFPWRWSFCGWTMASEQHSVMVINDALEDARFHDNKYVQELGVRFYCGAPLVSSSGHRLGTLCFADSQPRVFDTSSLQILVNFAELVTRELEKDISLAKQQLAQASSSKAERAAQYKLMLRTLDCVTSAVLLVDTSKPDWTIVHANSGWQRLLNQCAPHSRSSFSSNISSNINSMPGSRHEGEWQSSHTAGQAAAAAAAAAAGGGGSDAPPAAAAAATENKLEGFCCGVPPGSLQPIGEEKSNHAAVNSSSSSELLGRSLWSLVDGQVLAQLGSHKSIPNSPSSSSSSSSGSSNTAGSSSGSSGSSLIGVGSSSCWCPGDQIVEQVRGRQSFTLRGVKLSAGFGGASAQLSFR</sequence>
<proteinExistence type="predicted"/>
<dbReference type="InterPro" id="IPR003018">
    <property type="entry name" value="GAF"/>
</dbReference>
<organism evidence="4 5">
    <name type="scientific">Tetradesmus obliquus</name>
    <name type="common">Green alga</name>
    <name type="synonym">Acutodesmus obliquus</name>
    <dbReference type="NCBI Taxonomy" id="3088"/>
    <lineage>
        <taxon>Eukaryota</taxon>
        <taxon>Viridiplantae</taxon>
        <taxon>Chlorophyta</taxon>
        <taxon>core chlorophytes</taxon>
        <taxon>Chlorophyceae</taxon>
        <taxon>CS clade</taxon>
        <taxon>Sphaeropleales</taxon>
        <taxon>Scenedesmaceae</taxon>
        <taxon>Tetradesmus</taxon>
    </lineage>
</organism>
<dbReference type="Gene3D" id="3.30.450.40">
    <property type="match status" value="1"/>
</dbReference>
<feature type="compositionally biased region" description="Polar residues" evidence="2">
    <location>
        <begin position="1"/>
        <end position="12"/>
    </location>
</feature>
<feature type="region of interest" description="Disordered" evidence="2">
    <location>
        <begin position="478"/>
        <end position="509"/>
    </location>
</feature>
<name>A0A383VAX6_TETOB</name>
<dbReference type="EMBL" id="FNXT01000222">
    <property type="protein sequence ID" value="SZX62361.1"/>
    <property type="molecule type" value="Genomic_DNA"/>
</dbReference>
<accession>A0A383VAX6</accession>
<dbReference type="STRING" id="3088.A0A383VAX6"/>
<dbReference type="Pfam" id="PF01590">
    <property type="entry name" value="GAF"/>
    <property type="match status" value="1"/>
</dbReference>
<dbReference type="SMART" id="SM00065">
    <property type="entry name" value="GAF"/>
    <property type="match status" value="1"/>
</dbReference>
<keyword evidence="1" id="KW-0675">Receptor</keyword>
<feature type="region of interest" description="Disordered" evidence="2">
    <location>
        <begin position="1"/>
        <end position="30"/>
    </location>
</feature>
<feature type="compositionally biased region" description="Low complexity" evidence="2">
    <location>
        <begin position="93"/>
        <end position="105"/>
    </location>
</feature>
<dbReference type="InterPro" id="IPR029016">
    <property type="entry name" value="GAF-like_dom_sf"/>
</dbReference>
<evidence type="ECO:0000256" key="2">
    <source>
        <dbReference type="SAM" id="MobiDB-lite"/>
    </source>
</evidence>
<gene>
    <name evidence="4" type="ORF">BQ4739_LOCUS2956</name>
</gene>
<reference evidence="4 5" key="1">
    <citation type="submission" date="2016-10" db="EMBL/GenBank/DDBJ databases">
        <authorList>
            <person name="Cai Z."/>
        </authorList>
    </citation>
    <scope>NUCLEOTIDE SEQUENCE [LARGE SCALE GENOMIC DNA]</scope>
</reference>
<feature type="region of interest" description="Disordered" evidence="2">
    <location>
        <begin position="93"/>
        <end position="142"/>
    </location>
</feature>
<protein>
    <recommendedName>
        <fullName evidence="3">GAF domain-containing protein</fullName>
    </recommendedName>
</protein>
<keyword evidence="5" id="KW-1185">Reference proteome</keyword>
<evidence type="ECO:0000313" key="5">
    <source>
        <dbReference type="Proteomes" id="UP000256970"/>
    </source>
</evidence>
<dbReference type="AlphaFoldDB" id="A0A383VAX6"/>
<evidence type="ECO:0000256" key="1">
    <source>
        <dbReference type="ARBA" id="ARBA00023170"/>
    </source>
</evidence>